<proteinExistence type="inferred from homology"/>
<reference evidence="13" key="2">
    <citation type="submission" date="2021-01" db="EMBL/GenBank/DDBJ databases">
        <authorList>
            <person name="Schikora-Tamarit M.A."/>
        </authorList>
    </citation>
    <scope>NUCLEOTIDE SEQUENCE</scope>
    <source>
        <strain evidence="13">CBS2887</strain>
    </source>
</reference>
<dbReference type="GO" id="GO:0005737">
    <property type="term" value="C:cytoplasm"/>
    <property type="evidence" value="ECO:0007669"/>
    <property type="project" value="TreeGrafter"/>
</dbReference>
<dbReference type="GO" id="GO:0051301">
    <property type="term" value="P:cell division"/>
    <property type="evidence" value="ECO:0007669"/>
    <property type="project" value="UniProtKB-UniRule"/>
</dbReference>
<evidence type="ECO:0000256" key="9">
    <source>
        <dbReference type="ARBA" id="ARBA00067190"/>
    </source>
</evidence>
<evidence type="ECO:0000259" key="12">
    <source>
        <dbReference type="PROSITE" id="PS50206"/>
    </source>
</evidence>
<dbReference type="EMBL" id="JAEUBG010004732">
    <property type="protein sequence ID" value="KAH3680476.1"/>
    <property type="molecule type" value="Genomic_DNA"/>
</dbReference>
<keyword evidence="14" id="KW-1185">Reference proteome</keyword>
<dbReference type="Pfam" id="PF00581">
    <property type="entry name" value="Rhodanese"/>
    <property type="match status" value="1"/>
</dbReference>
<evidence type="ECO:0000256" key="11">
    <source>
        <dbReference type="SAM" id="MobiDB-lite"/>
    </source>
</evidence>
<gene>
    <name evidence="13" type="ORF">WICPIJ_008268</name>
</gene>
<evidence type="ECO:0000256" key="2">
    <source>
        <dbReference type="ARBA" id="ARBA00013064"/>
    </source>
</evidence>
<dbReference type="InterPro" id="IPR036873">
    <property type="entry name" value="Rhodanese-like_dom_sf"/>
</dbReference>
<evidence type="ECO:0000313" key="13">
    <source>
        <dbReference type="EMBL" id="KAH3680476.1"/>
    </source>
</evidence>
<evidence type="ECO:0000256" key="6">
    <source>
        <dbReference type="ARBA" id="ARBA00022912"/>
    </source>
</evidence>
<dbReference type="SMART" id="SM00450">
    <property type="entry name" value="RHOD"/>
    <property type="match status" value="1"/>
</dbReference>
<dbReference type="GO" id="GO:0010971">
    <property type="term" value="P:positive regulation of G2/M transition of mitotic cell cycle"/>
    <property type="evidence" value="ECO:0007669"/>
    <property type="project" value="TreeGrafter"/>
</dbReference>
<comment type="similarity">
    <text evidence="1 10">Belongs to the MPI phosphatase family.</text>
</comment>
<keyword evidence="4 10" id="KW-0498">Mitosis</keyword>
<evidence type="ECO:0000256" key="3">
    <source>
        <dbReference type="ARBA" id="ARBA00022618"/>
    </source>
</evidence>
<accession>A0A9P8TIW6</accession>
<evidence type="ECO:0000256" key="1">
    <source>
        <dbReference type="ARBA" id="ARBA00011065"/>
    </source>
</evidence>
<dbReference type="CDD" id="cd01530">
    <property type="entry name" value="Cdc25"/>
    <property type="match status" value="1"/>
</dbReference>
<organism evidence="13 14">
    <name type="scientific">Wickerhamomyces pijperi</name>
    <name type="common">Yeast</name>
    <name type="synonym">Pichia pijperi</name>
    <dbReference type="NCBI Taxonomy" id="599730"/>
    <lineage>
        <taxon>Eukaryota</taxon>
        <taxon>Fungi</taxon>
        <taxon>Dikarya</taxon>
        <taxon>Ascomycota</taxon>
        <taxon>Saccharomycotina</taxon>
        <taxon>Saccharomycetes</taxon>
        <taxon>Phaffomycetales</taxon>
        <taxon>Wickerhamomycetaceae</taxon>
        <taxon>Wickerhamomyces</taxon>
    </lineage>
</organism>
<evidence type="ECO:0000256" key="8">
    <source>
        <dbReference type="ARBA" id="ARBA00051722"/>
    </source>
</evidence>
<protein>
    <recommendedName>
        <fullName evidence="9 10">M-phase inducer phosphatase</fullName>
        <ecNumber evidence="2 10">3.1.3.48</ecNumber>
    </recommendedName>
</protein>
<evidence type="ECO:0000256" key="7">
    <source>
        <dbReference type="ARBA" id="ARBA00023306"/>
    </source>
</evidence>
<comment type="function">
    <text evidence="10">Tyrosine protein phosphatase which functions as a dosage-dependent inducer of mitotic progression.</text>
</comment>
<dbReference type="GO" id="GO:0005634">
    <property type="term" value="C:nucleus"/>
    <property type="evidence" value="ECO:0007669"/>
    <property type="project" value="TreeGrafter"/>
</dbReference>
<feature type="compositionally biased region" description="Acidic residues" evidence="11">
    <location>
        <begin position="656"/>
        <end position="676"/>
    </location>
</feature>
<dbReference type="Gene3D" id="3.40.250.10">
    <property type="entry name" value="Rhodanese-like domain"/>
    <property type="match status" value="1"/>
</dbReference>
<feature type="region of interest" description="Disordered" evidence="11">
    <location>
        <begin position="232"/>
        <end position="259"/>
    </location>
</feature>
<keyword evidence="5 10" id="KW-0378">Hydrolase</keyword>
<dbReference type="GO" id="GO:0000086">
    <property type="term" value="P:G2/M transition of mitotic cell cycle"/>
    <property type="evidence" value="ECO:0007669"/>
    <property type="project" value="TreeGrafter"/>
</dbReference>
<feature type="compositionally biased region" description="Polar residues" evidence="11">
    <location>
        <begin position="15"/>
        <end position="36"/>
    </location>
</feature>
<dbReference type="FunFam" id="3.40.250.10:FF:000021">
    <property type="entry name" value="M-phase inducer phosphatase cdc-25.2"/>
    <property type="match status" value="1"/>
</dbReference>
<dbReference type="InterPro" id="IPR001763">
    <property type="entry name" value="Rhodanese-like_dom"/>
</dbReference>
<dbReference type="AlphaFoldDB" id="A0A9P8TIW6"/>
<dbReference type="PROSITE" id="PS50206">
    <property type="entry name" value="RHODANESE_3"/>
    <property type="match status" value="1"/>
</dbReference>
<keyword evidence="7 10" id="KW-0131">Cell cycle</keyword>
<keyword evidence="6 10" id="KW-0904">Protein phosphatase</keyword>
<comment type="catalytic activity">
    <reaction evidence="8 10">
        <text>O-phospho-L-tyrosyl-[protein] + H2O = L-tyrosyl-[protein] + phosphate</text>
        <dbReference type="Rhea" id="RHEA:10684"/>
        <dbReference type="Rhea" id="RHEA-COMP:10136"/>
        <dbReference type="Rhea" id="RHEA-COMP:20101"/>
        <dbReference type="ChEBI" id="CHEBI:15377"/>
        <dbReference type="ChEBI" id="CHEBI:43474"/>
        <dbReference type="ChEBI" id="CHEBI:46858"/>
        <dbReference type="ChEBI" id="CHEBI:61978"/>
        <dbReference type="EC" id="3.1.3.48"/>
    </reaction>
</comment>
<dbReference type="SUPFAM" id="SSF52821">
    <property type="entry name" value="Rhodanese/Cell cycle control phosphatase"/>
    <property type="match status" value="1"/>
</dbReference>
<comment type="caution">
    <text evidence="13">The sequence shown here is derived from an EMBL/GenBank/DDBJ whole genome shotgun (WGS) entry which is preliminary data.</text>
</comment>
<dbReference type="OrthoDB" id="26523at2759"/>
<feature type="domain" description="Rhodanese" evidence="12">
    <location>
        <begin position="386"/>
        <end position="505"/>
    </location>
</feature>
<feature type="compositionally biased region" description="Basic residues" evidence="11">
    <location>
        <begin position="680"/>
        <end position="692"/>
    </location>
</feature>
<dbReference type="GO" id="GO:0110032">
    <property type="term" value="P:positive regulation of G2/MI transition of meiotic cell cycle"/>
    <property type="evidence" value="ECO:0007669"/>
    <property type="project" value="TreeGrafter"/>
</dbReference>
<dbReference type="GO" id="GO:0004725">
    <property type="term" value="F:protein tyrosine phosphatase activity"/>
    <property type="evidence" value="ECO:0007669"/>
    <property type="project" value="UniProtKB-UniRule"/>
</dbReference>
<feature type="region of interest" description="Disordered" evidence="11">
    <location>
        <begin position="644"/>
        <end position="692"/>
    </location>
</feature>
<evidence type="ECO:0000256" key="4">
    <source>
        <dbReference type="ARBA" id="ARBA00022776"/>
    </source>
</evidence>
<reference evidence="13" key="1">
    <citation type="journal article" date="2021" name="Open Biol.">
        <title>Shared evolutionary footprints suggest mitochondrial oxidative damage underlies multiple complex I losses in fungi.</title>
        <authorList>
            <person name="Schikora-Tamarit M.A."/>
            <person name="Marcet-Houben M."/>
            <person name="Nosek J."/>
            <person name="Gabaldon T."/>
        </authorList>
    </citation>
    <scope>NUCLEOTIDE SEQUENCE</scope>
    <source>
        <strain evidence="13">CBS2887</strain>
    </source>
</reference>
<keyword evidence="3 10" id="KW-0132">Cell division</keyword>
<evidence type="ECO:0000313" key="14">
    <source>
        <dbReference type="Proteomes" id="UP000774326"/>
    </source>
</evidence>
<dbReference type="EC" id="3.1.3.48" evidence="2 10"/>
<dbReference type="Proteomes" id="UP000774326">
    <property type="component" value="Unassembled WGS sequence"/>
</dbReference>
<dbReference type="PRINTS" id="PR00716">
    <property type="entry name" value="MPIPHPHTASE"/>
</dbReference>
<evidence type="ECO:0000256" key="5">
    <source>
        <dbReference type="ARBA" id="ARBA00022801"/>
    </source>
</evidence>
<dbReference type="PANTHER" id="PTHR10828">
    <property type="entry name" value="M-PHASE INDUCER PHOSPHATASE DUAL SPECIFICITY PHOSPHATASE CDC25"/>
    <property type="match status" value="1"/>
</dbReference>
<dbReference type="PANTHER" id="PTHR10828:SF17">
    <property type="entry name" value="PROTEIN-TYROSINE-PHOSPHATASE"/>
    <property type="match status" value="1"/>
</dbReference>
<sequence>MNFDSPSKIMQSIFTHPSLSSKKENATNILTDSPDSPSFLPKHLANRPDKKISRQPPVLSTKNLNSVIELNSKGKNSYDSPTTTLAADLSQNFRIRDLKDPLIPTPKRSLKLEALTESGLTNKLLDSISSSKDGLTEDEDDFFQSPLVNKTLESKKPLVLKDSSRATSISSLNSIMSTSSMSSIDSETDKFTFSLPNKPSLRRAQTLFSKHSGPSSFSNSIFKSASTFRGSDSLLPGFNDEDDEDSNEDSNNEGEEEHPLDKLCFASPVQANKQKQNKFAQDDLSNKMKREIGSPIQKKDLRAKVRRTHSMFHSKKDISDTTQMFGNLMGSPHSPNFFNEHGDSTSLSNSILHKSKINTFKVSNDQLPRIDSTEFCKILDGHFKEFFDEIIIADCRFEYEYNGGHIQGAINISSQDDLAKNFLIGNKNPTSPSTMTGSFGKKASHPLVIFHCEYSAYRGPSMALHLRSCDRNLNQDRYPHLDFPDILVLEGGYKNFFEKHASRCFPQEYVKMENENHKEHNERGMKKFRKDFKRASSYNSLAFSSAFQQSRTHTRTLSSRALQFNSASTLSTMTDTTATTTTTNSISLARTKSLFESSFSKPSIKFPKLPLSSDFINDDEETEGMLPSVNLSFKFPLNPDEIPSQSPDMFAKLMNEEEEGKESEGEQEEEEEAEEELIMKRKVLGRSKTMKY</sequence>
<feature type="compositionally biased region" description="Acidic residues" evidence="11">
    <location>
        <begin position="239"/>
        <end position="258"/>
    </location>
</feature>
<feature type="region of interest" description="Disordered" evidence="11">
    <location>
        <begin position="15"/>
        <end position="57"/>
    </location>
</feature>
<evidence type="ECO:0000256" key="10">
    <source>
        <dbReference type="RuleBase" id="RU368028"/>
    </source>
</evidence>
<name>A0A9P8TIW6_WICPI</name>
<dbReference type="InterPro" id="IPR000751">
    <property type="entry name" value="MPI_Phosphatase"/>
</dbReference>